<dbReference type="PANTHER" id="PTHR36826">
    <property type="entry name" value="PROTEIN ECM13"/>
    <property type="match status" value="1"/>
</dbReference>
<accession>A0A6A6P1E5</accession>
<dbReference type="EMBL" id="MU001679">
    <property type="protein sequence ID" value="KAF2457825.1"/>
    <property type="molecule type" value="Genomic_DNA"/>
</dbReference>
<feature type="compositionally biased region" description="Acidic residues" evidence="1">
    <location>
        <begin position="114"/>
        <end position="141"/>
    </location>
</feature>
<evidence type="ECO:0000256" key="1">
    <source>
        <dbReference type="SAM" id="MobiDB-lite"/>
    </source>
</evidence>
<gene>
    <name evidence="2" type="ORF">BDY21DRAFT_414820</name>
</gene>
<feature type="compositionally biased region" description="Acidic residues" evidence="1">
    <location>
        <begin position="161"/>
        <end position="179"/>
    </location>
</feature>
<dbReference type="OrthoDB" id="5431245at2759"/>
<organism evidence="2 3">
    <name type="scientific">Lineolata rhizophorae</name>
    <dbReference type="NCBI Taxonomy" id="578093"/>
    <lineage>
        <taxon>Eukaryota</taxon>
        <taxon>Fungi</taxon>
        <taxon>Dikarya</taxon>
        <taxon>Ascomycota</taxon>
        <taxon>Pezizomycotina</taxon>
        <taxon>Dothideomycetes</taxon>
        <taxon>Dothideomycetes incertae sedis</taxon>
        <taxon>Lineolatales</taxon>
        <taxon>Lineolataceae</taxon>
        <taxon>Lineolata</taxon>
    </lineage>
</organism>
<reference evidence="2" key="1">
    <citation type="journal article" date="2020" name="Stud. Mycol.">
        <title>101 Dothideomycetes genomes: a test case for predicting lifestyles and emergence of pathogens.</title>
        <authorList>
            <person name="Haridas S."/>
            <person name="Albert R."/>
            <person name="Binder M."/>
            <person name="Bloem J."/>
            <person name="Labutti K."/>
            <person name="Salamov A."/>
            <person name="Andreopoulos B."/>
            <person name="Baker S."/>
            <person name="Barry K."/>
            <person name="Bills G."/>
            <person name="Bluhm B."/>
            <person name="Cannon C."/>
            <person name="Castanera R."/>
            <person name="Culley D."/>
            <person name="Daum C."/>
            <person name="Ezra D."/>
            <person name="Gonzalez J."/>
            <person name="Henrissat B."/>
            <person name="Kuo A."/>
            <person name="Liang C."/>
            <person name="Lipzen A."/>
            <person name="Lutzoni F."/>
            <person name="Magnuson J."/>
            <person name="Mondo S."/>
            <person name="Nolan M."/>
            <person name="Ohm R."/>
            <person name="Pangilinan J."/>
            <person name="Park H.-J."/>
            <person name="Ramirez L."/>
            <person name="Alfaro M."/>
            <person name="Sun H."/>
            <person name="Tritt A."/>
            <person name="Yoshinaga Y."/>
            <person name="Zwiers L.-H."/>
            <person name="Turgeon B."/>
            <person name="Goodwin S."/>
            <person name="Spatafora J."/>
            <person name="Crous P."/>
            <person name="Grigoriev I."/>
        </authorList>
    </citation>
    <scope>NUCLEOTIDE SEQUENCE</scope>
    <source>
        <strain evidence="2">ATCC 16933</strain>
    </source>
</reference>
<dbReference type="AlphaFoldDB" id="A0A6A6P1E5"/>
<dbReference type="Proteomes" id="UP000799766">
    <property type="component" value="Unassembled WGS sequence"/>
</dbReference>
<evidence type="ECO:0000313" key="3">
    <source>
        <dbReference type="Proteomes" id="UP000799766"/>
    </source>
</evidence>
<dbReference type="InterPro" id="IPR037738">
    <property type="entry name" value="Ecm13-like"/>
</dbReference>
<feature type="compositionally biased region" description="Polar residues" evidence="1">
    <location>
        <begin position="215"/>
        <end position="230"/>
    </location>
</feature>
<feature type="region of interest" description="Disordered" evidence="1">
    <location>
        <begin position="114"/>
        <end position="235"/>
    </location>
</feature>
<proteinExistence type="predicted"/>
<keyword evidence="3" id="KW-1185">Reference proteome</keyword>
<name>A0A6A6P1E5_9PEZI</name>
<dbReference type="PANTHER" id="PTHR36826:SF1">
    <property type="entry name" value="PROTEIN ECM13"/>
    <property type="match status" value="1"/>
</dbReference>
<sequence length="263" mass="29844">MPSNLRIQTQFEPVSAETTRARIPSQLHAQKKQKMSLSQTYFIAASARSKLGKEASRADHDLRLLVGHANLLDSLMLDLQDAERDQEAWFHETVHKAQKADKPRHVTWVDSIPEDAYEEEEDDAASDSSDSDEEDIFEEEIVVAPVQRLPSPPAPRVSTQEIEDEDEDDFYEDLEDDEEHALTRVSSSAQPPELIHEDSDSDDDSMPPSPPQPTMEYTENARQSIKSANYYNRHPALSESEQNTFVQEGFFIPERSAPLITSY</sequence>
<evidence type="ECO:0000313" key="2">
    <source>
        <dbReference type="EMBL" id="KAF2457825.1"/>
    </source>
</evidence>
<protein>
    <submittedName>
        <fullName evidence="2">Uncharacterized protein</fullName>
    </submittedName>
</protein>